<evidence type="ECO:0000256" key="5">
    <source>
        <dbReference type="ARBA" id="ARBA00023210"/>
    </source>
</evidence>
<keyword evidence="6" id="KW-0131">Cell cycle</keyword>
<dbReference type="Pfam" id="PF05164">
    <property type="entry name" value="ZapA"/>
    <property type="match status" value="1"/>
</dbReference>
<accession>A0AAV4LH78</accession>
<evidence type="ECO:0000256" key="6">
    <source>
        <dbReference type="ARBA" id="ARBA00023306"/>
    </source>
</evidence>
<evidence type="ECO:0000256" key="1">
    <source>
        <dbReference type="ARBA" id="ARBA00004496"/>
    </source>
</evidence>
<dbReference type="GO" id="GO:0000917">
    <property type="term" value="P:division septum assembly"/>
    <property type="evidence" value="ECO:0007669"/>
    <property type="project" value="UniProtKB-KW"/>
</dbReference>
<evidence type="ECO:0000256" key="9">
    <source>
        <dbReference type="ARBA" id="ARBA00033158"/>
    </source>
</evidence>
<dbReference type="GO" id="GO:0005829">
    <property type="term" value="C:cytosol"/>
    <property type="evidence" value="ECO:0007669"/>
    <property type="project" value="TreeGrafter"/>
</dbReference>
<keyword evidence="5" id="KW-0717">Septation</keyword>
<proteinExistence type="predicted"/>
<dbReference type="GO" id="GO:0030428">
    <property type="term" value="C:cell septum"/>
    <property type="evidence" value="ECO:0007669"/>
    <property type="project" value="TreeGrafter"/>
</dbReference>
<organism evidence="11 12">
    <name type="scientific">Collibacillus ludicampi</name>
    <dbReference type="NCBI Taxonomy" id="2771369"/>
    <lineage>
        <taxon>Bacteria</taxon>
        <taxon>Bacillati</taxon>
        <taxon>Bacillota</taxon>
        <taxon>Bacilli</taxon>
        <taxon>Bacillales</taxon>
        <taxon>Alicyclobacillaceae</taxon>
        <taxon>Collibacillus</taxon>
    </lineage>
</organism>
<dbReference type="SUPFAM" id="SSF102829">
    <property type="entry name" value="Cell division protein ZapA-like"/>
    <property type="match status" value="1"/>
</dbReference>
<dbReference type="PANTHER" id="PTHR34981">
    <property type="entry name" value="CELL DIVISION PROTEIN ZAPA"/>
    <property type="match status" value="1"/>
</dbReference>
<dbReference type="InterPro" id="IPR053712">
    <property type="entry name" value="Bac_CellDiv_Activator"/>
</dbReference>
<evidence type="ECO:0000256" key="2">
    <source>
        <dbReference type="ARBA" id="ARBA00015195"/>
    </source>
</evidence>
<evidence type="ECO:0000256" key="8">
    <source>
        <dbReference type="ARBA" id="ARBA00026068"/>
    </source>
</evidence>
<evidence type="ECO:0000256" key="10">
    <source>
        <dbReference type="SAM" id="Coils"/>
    </source>
</evidence>
<dbReference type="InterPro" id="IPR036192">
    <property type="entry name" value="Cell_div_ZapA-like_sf"/>
</dbReference>
<dbReference type="GO" id="GO:0032153">
    <property type="term" value="C:cell division site"/>
    <property type="evidence" value="ECO:0007669"/>
    <property type="project" value="TreeGrafter"/>
</dbReference>
<dbReference type="Proteomes" id="UP001057291">
    <property type="component" value="Unassembled WGS sequence"/>
</dbReference>
<dbReference type="NCBIfam" id="NF010724">
    <property type="entry name" value="PRK14126.1"/>
    <property type="match status" value="1"/>
</dbReference>
<keyword evidence="10" id="KW-0175">Coiled coil</keyword>
<dbReference type="GO" id="GO:0000921">
    <property type="term" value="P:septin ring assembly"/>
    <property type="evidence" value="ECO:0007669"/>
    <property type="project" value="TreeGrafter"/>
</dbReference>
<evidence type="ECO:0000256" key="7">
    <source>
        <dbReference type="ARBA" id="ARBA00024910"/>
    </source>
</evidence>
<evidence type="ECO:0000256" key="4">
    <source>
        <dbReference type="ARBA" id="ARBA00022618"/>
    </source>
</evidence>
<dbReference type="PANTHER" id="PTHR34981:SF1">
    <property type="entry name" value="CELL DIVISION PROTEIN ZAPA"/>
    <property type="match status" value="1"/>
</dbReference>
<dbReference type="AlphaFoldDB" id="A0AAV4LH78"/>
<comment type="subunit">
    <text evidence="8">Homodimer. Interacts with FtsZ.</text>
</comment>
<comment type="function">
    <text evidence="7">Activator of cell division through the inhibition of FtsZ GTPase activity, therefore promoting FtsZ assembly into bundles of protofilaments necessary for the formation of the division Z ring. It is recruited early at mid-cell but it is not essential for cell division.</text>
</comment>
<keyword evidence="4 11" id="KW-0132">Cell division</keyword>
<reference evidence="11" key="1">
    <citation type="journal article" date="2023" name="Int. J. Syst. Evol. Microbiol.">
        <title>Collibacillus ludicampi gen. nov., sp. nov., a new soil bacterium of the family Alicyclobacillaceae.</title>
        <authorList>
            <person name="Jojima T."/>
            <person name="Ioku Y."/>
            <person name="Fukuta Y."/>
            <person name="Shirasaka N."/>
            <person name="Matsumura Y."/>
            <person name="Mori M."/>
        </authorList>
    </citation>
    <scope>NUCLEOTIDE SEQUENCE</scope>
    <source>
        <strain evidence="11">TP075</strain>
    </source>
</reference>
<dbReference type="RefSeq" id="WP_282200193.1">
    <property type="nucleotide sequence ID" value="NZ_BOQE01000001.1"/>
</dbReference>
<dbReference type="Gene3D" id="6.10.250.790">
    <property type="match status" value="1"/>
</dbReference>
<keyword evidence="12" id="KW-1185">Reference proteome</keyword>
<protein>
    <recommendedName>
        <fullName evidence="2">Cell division protein ZapA</fullName>
    </recommendedName>
    <alternativeName>
        <fullName evidence="9">Z ring-associated protein ZapA</fullName>
    </alternativeName>
</protein>
<name>A0AAV4LH78_9BACL</name>
<comment type="caution">
    <text evidence="11">The sequence shown here is derived from an EMBL/GenBank/DDBJ whole genome shotgun (WGS) entry which is preliminary data.</text>
</comment>
<dbReference type="InterPro" id="IPR007838">
    <property type="entry name" value="Cell_div_ZapA-like"/>
</dbReference>
<keyword evidence="3" id="KW-0963">Cytoplasm</keyword>
<gene>
    <name evidence="11" type="primary">zapA</name>
    <name evidence="11" type="ORF">DNHGIG_27260</name>
</gene>
<evidence type="ECO:0000313" key="11">
    <source>
        <dbReference type="EMBL" id="GIM47177.1"/>
    </source>
</evidence>
<feature type="coiled-coil region" evidence="10">
    <location>
        <begin position="64"/>
        <end position="91"/>
    </location>
</feature>
<evidence type="ECO:0000256" key="3">
    <source>
        <dbReference type="ARBA" id="ARBA00022490"/>
    </source>
</evidence>
<evidence type="ECO:0000313" key="12">
    <source>
        <dbReference type="Proteomes" id="UP001057291"/>
    </source>
</evidence>
<dbReference type="GO" id="GO:0043093">
    <property type="term" value="P:FtsZ-dependent cytokinesis"/>
    <property type="evidence" value="ECO:0007669"/>
    <property type="project" value="TreeGrafter"/>
</dbReference>
<sequence>MRKEETNRIRVIIYGQEYQIRGEASVDHIRQVAALVDNKMRDIASINPRLDLHRLAVLAAVNIADEFFRLRQEYEDLLRALEAEAKLQGDK</sequence>
<comment type="subcellular location">
    <subcellularLocation>
        <location evidence="1">Cytoplasm</location>
    </subcellularLocation>
</comment>
<dbReference type="EMBL" id="BOQE01000001">
    <property type="protein sequence ID" value="GIM47177.1"/>
    <property type="molecule type" value="Genomic_DNA"/>
</dbReference>